<dbReference type="AlphaFoldDB" id="A0A1V1NQL8"/>
<organism evidence="2 3">
    <name type="scientific">Candidatus Magnetoglobus multicellularis str. Araruama</name>
    <dbReference type="NCBI Taxonomy" id="890399"/>
    <lineage>
        <taxon>Bacteria</taxon>
        <taxon>Pseudomonadati</taxon>
        <taxon>Thermodesulfobacteriota</taxon>
        <taxon>Desulfobacteria</taxon>
        <taxon>Desulfobacterales</taxon>
        <taxon>Desulfobacteraceae</taxon>
        <taxon>Candidatus Magnetoglobus</taxon>
    </lineage>
</organism>
<accession>A0A1V1NQL8</accession>
<feature type="non-terminal residue" evidence="2">
    <location>
        <position position="1"/>
    </location>
</feature>
<sequence length="198" mass="22524">LSDLPVIAAGSLLEFALADFQYSAPVGRLTYLYLEQMSFLEFILAKEKKALYERLCTPGIWQKRQLPESLHEKAMSLYQEYCLIGGMPEVVDTWITHKQITDCIQIQQDLLSTYRDDFHKYGGKIDPRLLSKIMMSVSRQLGNKFVYSHVDATFQIESIKKALHLLSMAKVCTKIMHTSGNGIPLGAESNENFKTILL</sequence>
<dbReference type="PANTHER" id="PTHR33295:SF7">
    <property type="entry name" value="ATPASE"/>
    <property type="match status" value="1"/>
</dbReference>
<dbReference type="Pfam" id="PF13635">
    <property type="entry name" value="DUF4143"/>
    <property type="match status" value="1"/>
</dbReference>
<feature type="domain" description="DUF4143" evidence="1">
    <location>
        <begin position="116"/>
        <end position="196"/>
    </location>
</feature>
<dbReference type="Proteomes" id="UP000189670">
    <property type="component" value="Unassembled WGS sequence"/>
</dbReference>
<comment type="caution">
    <text evidence="2">The sequence shown here is derived from an EMBL/GenBank/DDBJ whole genome shotgun (WGS) entry which is preliminary data.</text>
</comment>
<dbReference type="InterPro" id="IPR025420">
    <property type="entry name" value="DUF4143"/>
</dbReference>
<evidence type="ECO:0000313" key="3">
    <source>
        <dbReference type="Proteomes" id="UP000189670"/>
    </source>
</evidence>
<dbReference type="PANTHER" id="PTHR33295">
    <property type="entry name" value="ATPASE"/>
    <property type="match status" value="1"/>
</dbReference>
<evidence type="ECO:0000259" key="1">
    <source>
        <dbReference type="Pfam" id="PF13635"/>
    </source>
</evidence>
<gene>
    <name evidence="2" type="ORF">OMM_15223</name>
</gene>
<name>A0A1V1NQL8_9BACT</name>
<proteinExistence type="predicted"/>
<feature type="non-terminal residue" evidence="2">
    <location>
        <position position="198"/>
    </location>
</feature>
<protein>
    <recommendedName>
        <fullName evidence="1">DUF4143 domain-containing protein</fullName>
    </recommendedName>
</protein>
<dbReference type="EMBL" id="ATBP01003527">
    <property type="protein sequence ID" value="ETR64869.1"/>
    <property type="molecule type" value="Genomic_DNA"/>
</dbReference>
<reference evidence="3" key="1">
    <citation type="submission" date="2012-11" db="EMBL/GenBank/DDBJ databases">
        <authorList>
            <person name="Lucero-Rivera Y.E."/>
            <person name="Tovar-Ramirez D."/>
        </authorList>
    </citation>
    <scope>NUCLEOTIDE SEQUENCE [LARGE SCALE GENOMIC DNA]</scope>
    <source>
        <strain evidence="3">Araruama</strain>
    </source>
</reference>
<evidence type="ECO:0000313" key="2">
    <source>
        <dbReference type="EMBL" id="ETR64869.1"/>
    </source>
</evidence>